<dbReference type="CDD" id="cd18809">
    <property type="entry name" value="SF1_C_RecD"/>
    <property type="match status" value="1"/>
</dbReference>
<evidence type="ECO:0000256" key="2">
    <source>
        <dbReference type="ARBA" id="ARBA00022840"/>
    </source>
</evidence>
<name>T1DHT9_9ZZZZ</name>
<gene>
    <name evidence="4" type="ORF">B1A_00392</name>
</gene>
<reference evidence="4" key="1">
    <citation type="submission" date="2013-08" db="EMBL/GenBank/DDBJ databases">
        <authorList>
            <person name="Mendez C."/>
            <person name="Richter M."/>
            <person name="Ferrer M."/>
            <person name="Sanchez J."/>
        </authorList>
    </citation>
    <scope>NUCLEOTIDE SEQUENCE</scope>
</reference>
<organism evidence="4">
    <name type="scientific">mine drainage metagenome</name>
    <dbReference type="NCBI Taxonomy" id="410659"/>
    <lineage>
        <taxon>unclassified sequences</taxon>
        <taxon>metagenomes</taxon>
        <taxon>ecological metagenomes</taxon>
    </lineage>
</organism>
<keyword evidence="4" id="KW-0378">Hydrolase</keyword>
<accession>T1DHT9</accession>
<dbReference type="Gene3D" id="3.40.50.300">
    <property type="entry name" value="P-loop containing nucleotide triphosphate hydrolases"/>
    <property type="match status" value="3"/>
</dbReference>
<dbReference type="CDD" id="cd17933">
    <property type="entry name" value="DEXSc_RecD-like"/>
    <property type="match status" value="1"/>
</dbReference>
<dbReference type="GO" id="GO:0005524">
    <property type="term" value="F:ATP binding"/>
    <property type="evidence" value="ECO:0007669"/>
    <property type="project" value="UniProtKB-KW"/>
</dbReference>
<sequence>MKSGVDMLAPELALHAWVLRHGGDALLARAAASAARAEREGHACAWLGEEGFDAAQLAALRAAPWVSAEVADAPFVLDAAGRFYLRRNAAAEQVVAAALQARATAPSFAVQGQGALLQTLLPGAASAEQRHALAAAFGRKLFVLTGGPGTGKTTSLLALLLGLLRLHRECGWPGLPRIALAAPTGKAAARLQQALRLGLEQMRARLGGAAEWQATLQRMPPLVASTLHRLLGARLHRHGAALPADIVAVDEASMVDLGLMHALLQALRPDSLLILLGDPDQLASVEAGSVLADIVAAATPGSALAGCSGRLTHSHRAQAGLLPLLAAARTDDAETLLDAAVVADSAASASGTAPLFLRRVPRDAAGLRAALHAWLQRHADVYVRLLQPGIAPAEALQLLGRAQLLCALRSGPFGQLAINRAVEAWLRQQHAIPAGFWYPGRVVMITRNDADSGLANGDVGVALQGHNGLEVWFDAQDAAGLPAPRALPPHYLPEHELACAITIHKSQGSEYEHVAVLLPPDADSPVLSRELLYTALSRARRSVELWAGEDALRAALSRPVHRAGGLRERLGGAARIGDA</sequence>
<dbReference type="GO" id="GO:0006310">
    <property type="term" value="P:DNA recombination"/>
    <property type="evidence" value="ECO:0007669"/>
    <property type="project" value="InterPro"/>
</dbReference>
<proteinExistence type="inferred from homology"/>
<dbReference type="GO" id="GO:0009338">
    <property type="term" value="C:exodeoxyribonuclease V complex"/>
    <property type="evidence" value="ECO:0007669"/>
    <property type="project" value="InterPro"/>
</dbReference>
<keyword evidence="2" id="KW-0067">ATP-binding</keyword>
<dbReference type="InterPro" id="IPR050534">
    <property type="entry name" value="Coronavir_polyprotein_1ab"/>
</dbReference>
<reference evidence="4" key="2">
    <citation type="journal article" date="2014" name="ISME J.">
        <title>Microbial stratification in low pH oxic and suboxic macroscopic growths along an acid mine drainage.</title>
        <authorList>
            <person name="Mendez-Garcia C."/>
            <person name="Mesa V."/>
            <person name="Sprenger R.R."/>
            <person name="Richter M."/>
            <person name="Diez M.S."/>
            <person name="Solano J."/>
            <person name="Bargiela R."/>
            <person name="Golyshina O.V."/>
            <person name="Manteca A."/>
            <person name="Ramos J.L."/>
            <person name="Gallego J.R."/>
            <person name="Llorente I."/>
            <person name="Martins Dos Santos V.A."/>
            <person name="Jensen O.N."/>
            <person name="Pelaez A.I."/>
            <person name="Sanchez J."/>
            <person name="Ferrer M."/>
        </authorList>
    </citation>
    <scope>NUCLEOTIDE SEQUENCE</scope>
</reference>
<evidence type="ECO:0000256" key="1">
    <source>
        <dbReference type="ARBA" id="ARBA00022741"/>
    </source>
</evidence>
<feature type="domain" description="UvrD-like helicase C-terminal" evidence="3">
    <location>
        <begin position="498"/>
        <end position="543"/>
    </location>
</feature>
<dbReference type="InterPro" id="IPR027417">
    <property type="entry name" value="P-loop_NTPase"/>
</dbReference>
<dbReference type="Pfam" id="PF13538">
    <property type="entry name" value="UvrD_C_2"/>
    <property type="match status" value="1"/>
</dbReference>
<dbReference type="EMBL" id="AUZX01000295">
    <property type="protein sequence ID" value="EQD80909.1"/>
    <property type="molecule type" value="Genomic_DNA"/>
</dbReference>
<protein>
    <submittedName>
        <fullName evidence="4">Exodeoxyribonuclease V, alpha subunit</fullName>
        <ecNumber evidence="4">3.1.11.5</ecNumber>
    </submittedName>
</protein>
<dbReference type="HAMAP" id="MF_01487">
    <property type="entry name" value="RecD"/>
    <property type="match status" value="1"/>
</dbReference>
<dbReference type="NCBIfam" id="TIGR01447">
    <property type="entry name" value="recD"/>
    <property type="match status" value="1"/>
</dbReference>
<dbReference type="SUPFAM" id="SSF52540">
    <property type="entry name" value="P-loop containing nucleoside triphosphate hydrolases"/>
    <property type="match status" value="2"/>
</dbReference>
<dbReference type="PANTHER" id="PTHR43788">
    <property type="entry name" value="DNA2/NAM7 HELICASE FAMILY MEMBER"/>
    <property type="match status" value="1"/>
</dbReference>
<dbReference type="GO" id="GO:0006302">
    <property type="term" value="P:double-strand break repair"/>
    <property type="evidence" value="ECO:0007669"/>
    <property type="project" value="InterPro"/>
</dbReference>
<dbReference type="GO" id="GO:0017116">
    <property type="term" value="F:single-stranded DNA helicase activity"/>
    <property type="evidence" value="ECO:0007669"/>
    <property type="project" value="TreeGrafter"/>
</dbReference>
<keyword evidence="1" id="KW-0547">Nucleotide-binding</keyword>
<evidence type="ECO:0000313" key="4">
    <source>
        <dbReference type="EMBL" id="EQD80909.1"/>
    </source>
</evidence>
<comment type="caution">
    <text evidence="4">The sequence shown here is derived from an EMBL/GenBank/DDBJ whole genome shotgun (WGS) entry which is preliminary data.</text>
</comment>
<dbReference type="InterPro" id="IPR027785">
    <property type="entry name" value="UvrD-like_helicase_C"/>
</dbReference>
<dbReference type="PANTHER" id="PTHR43788:SF6">
    <property type="entry name" value="DNA HELICASE B"/>
    <property type="match status" value="1"/>
</dbReference>
<dbReference type="GO" id="GO:0008854">
    <property type="term" value="F:exodeoxyribonuclease V activity"/>
    <property type="evidence" value="ECO:0007669"/>
    <property type="project" value="UniProtKB-EC"/>
</dbReference>
<dbReference type="EC" id="3.1.11.5" evidence="4"/>
<dbReference type="InterPro" id="IPR006344">
    <property type="entry name" value="RecD"/>
</dbReference>
<evidence type="ECO:0000259" key="3">
    <source>
        <dbReference type="Pfam" id="PF13538"/>
    </source>
</evidence>
<dbReference type="Pfam" id="PF13245">
    <property type="entry name" value="AAA_19"/>
    <property type="match status" value="1"/>
</dbReference>
<dbReference type="AlphaFoldDB" id="T1DHT9"/>